<comment type="caution">
    <text evidence="1">The sequence shown here is derived from an EMBL/GenBank/DDBJ whole genome shotgun (WGS) entry which is preliminary data.</text>
</comment>
<dbReference type="InParanoid" id="D6U769"/>
<evidence type="ECO:0000313" key="1">
    <source>
        <dbReference type="EMBL" id="EFH79730.1"/>
    </source>
</evidence>
<accession>D6U769</accession>
<gene>
    <name evidence="1" type="ORF">Krac_0223</name>
</gene>
<reference evidence="1 2" key="1">
    <citation type="journal article" date="2011" name="Stand. Genomic Sci.">
        <title>Non-contiguous finished genome sequence and contextual data of the filamentous soil bacterium Ktedonobacter racemifer type strain (SOSP1-21).</title>
        <authorList>
            <person name="Chang Y.J."/>
            <person name="Land M."/>
            <person name="Hauser L."/>
            <person name="Chertkov O."/>
            <person name="Del Rio T.G."/>
            <person name="Nolan M."/>
            <person name="Copeland A."/>
            <person name="Tice H."/>
            <person name="Cheng J.F."/>
            <person name="Lucas S."/>
            <person name="Han C."/>
            <person name="Goodwin L."/>
            <person name="Pitluck S."/>
            <person name="Ivanova N."/>
            <person name="Ovchinikova G."/>
            <person name="Pati A."/>
            <person name="Chen A."/>
            <person name="Palaniappan K."/>
            <person name="Mavromatis K."/>
            <person name="Liolios K."/>
            <person name="Brettin T."/>
            <person name="Fiebig A."/>
            <person name="Rohde M."/>
            <person name="Abt B."/>
            <person name="Goker M."/>
            <person name="Detter J.C."/>
            <person name="Woyke T."/>
            <person name="Bristow J."/>
            <person name="Eisen J.A."/>
            <person name="Markowitz V."/>
            <person name="Hugenholtz P."/>
            <person name="Kyrpides N.C."/>
            <person name="Klenk H.P."/>
            <person name="Lapidus A."/>
        </authorList>
    </citation>
    <scope>NUCLEOTIDE SEQUENCE [LARGE SCALE GENOMIC DNA]</scope>
    <source>
        <strain evidence="2">DSM 44963</strain>
    </source>
</reference>
<dbReference type="Proteomes" id="UP000004508">
    <property type="component" value="Unassembled WGS sequence"/>
</dbReference>
<keyword evidence="2" id="KW-1185">Reference proteome</keyword>
<proteinExistence type="predicted"/>
<organism evidence="1 2">
    <name type="scientific">Ktedonobacter racemifer DSM 44963</name>
    <dbReference type="NCBI Taxonomy" id="485913"/>
    <lineage>
        <taxon>Bacteria</taxon>
        <taxon>Bacillati</taxon>
        <taxon>Chloroflexota</taxon>
        <taxon>Ktedonobacteria</taxon>
        <taxon>Ktedonobacterales</taxon>
        <taxon>Ktedonobacteraceae</taxon>
        <taxon>Ktedonobacter</taxon>
    </lineage>
</organism>
<evidence type="ECO:0000313" key="2">
    <source>
        <dbReference type="Proteomes" id="UP000004508"/>
    </source>
</evidence>
<protein>
    <submittedName>
        <fullName evidence="1">Uncharacterized protein</fullName>
    </submittedName>
</protein>
<name>D6U769_KTERA</name>
<dbReference type="AlphaFoldDB" id="D6U769"/>
<dbReference type="EMBL" id="ADVG01000005">
    <property type="protein sequence ID" value="EFH79730.1"/>
    <property type="molecule type" value="Genomic_DNA"/>
</dbReference>
<sequence>MKIPREVLVRKRLHMENEENLSDDNDNWLHEEWMTCPACHQPLFRIDQSPLDGDYHFYCDRCPVRLDVSVYEPKYDQIQQALPHCPEYEEKNAALIEVMEAHLKPCQCGGRFRHDAPRRCFSCFTPVIVDDPAYIDLYPDEDIFERALDAERQKKLERWRAQFFPDLEDKWKGPSETEQ</sequence>